<dbReference type="Proteomes" id="UP000326396">
    <property type="component" value="Linkage Group LG5"/>
</dbReference>
<keyword evidence="4" id="KW-1185">Reference proteome</keyword>
<accession>A0A5N6MJR6</accession>
<organism evidence="3 4">
    <name type="scientific">Mikania micrantha</name>
    <name type="common">bitter vine</name>
    <dbReference type="NCBI Taxonomy" id="192012"/>
    <lineage>
        <taxon>Eukaryota</taxon>
        <taxon>Viridiplantae</taxon>
        <taxon>Streptophyta</taxon>
        <taxon>Embryophyta</taxon>
        <taxon>Tracheophyta</taxon>
        <taxon>Spermatophyta</taxon>
        <taxon>Magnoliopsida</taxon>
        <taxon>eudicotyledons</taxon>
        <taxon>Gunneridae</taxon>
        <taxon>Pentapetalae</taxon>
        <taxon>asterids</taxon>
        <taxon>campanulids</taxon>
        <taxon>Asterales</taxon>
        <taxon>Asteraceae</taxon>
        <taxon>Asteroideae</taxon>
        <taxon>Heliantheae alliance</taxon>
        <taxon>Eupatorieae</taxon>
        <taxon>Mikania</taxon>
    </lineage>
</organism>
<dbReference type="AlphaFoldDB" id="A0A5N6MJR6"/>
<feature type="coiled-coil region" evidence="1">
    <location>
        <begin position="3"/>
        <end position="37"/>
    </location>
</feature>
<sequence length="94" mass="10931">METRNQNSRLDVHEQQIKQLQSDVAEIKQLLTEDRSESTEFRKMMAAWMTQFEKRPEDSSSSDAPQGLHFQLEHGNNNQSDDVIQHGVDYPIKT</sequence>
<evidence type="ECO:0000313" key="4">
    <source>
        <dbReference type="Proteomes" id="UP000326396"/>
    </source>
</evidence>
<gene>
    <name evidence="3" type="ORF">E3N88_29774</name>
</gene>
<evidence type="ECO:0000313" key="3">
    <source>
        <dbReference type="EMBL" id="KAD3640551.1"/>
    </source>
</evidence>
<keyword evidence="1" id="KW-0175">Coiled coil</keyword>
<reference evidence="3 4" key="1">
    <citation type="submission" date="2019-05" db="EMBL/GenBank/DDBJ databases">
        <title>Mikania micrantha, genome provides insights into the molecular mechanism of rapid growth.</title>
        <authorList>
            <person name="Liu B."/>
        </authorList>
    </citation>
    <scope>NUCLEOTIDE SEQUENCE [LARGE SCALE GENOMIC DNA]</scope>
    <source>
        <strain evidence="3">NLD-2019</strain>
        <tissue evidence="3">Leaf</tissue>
    </source>
</reference>
<feature type="region of interest" description="Disordered" evidence="2">
    <location>
        <begin position="52"/>
        <end position="94"/>
    </location>
</feature>
<evidence type="ECO:0000256" key="1">
    <source>
        <dbReference type="SAM" id="Coils"/>
    </source>
</evidence>
<dbReference type="OrthoDB" id="1747037at2759"/>
<dbReference type="EMBL" id="SZYD01000015">
    <property type="protein sequence ID" value="KAD3640551.1"/>
    <property type="molecule type" value="Genomic_DNA"/>
</dbReference>
<name>A0A5N6MJR6_9ASTR</name>
<protein>
    <submittedName>
        <fullName evidence="3">Uncharacterized protein</fullName>
    </submittedName>
</protein>
<evidence type="ECO:0000256" key="2">
    <source>
        <dbReference type="SAM" id="MobiDB-lite"/>
    </source>
</evidence>
<proteinExistence type="predicted"/>
<comment type="caution">
    <text evidence="3">The sequence shown here is derived from an EMBL/GenBank/DDBJ whole genome shotgun (WGS) entry which is preliminary data.</text>
</comment>